<dbReference type="InterPro" id="IPR002477">
    <property type="entry name" value="Peptidoglycan-bd-like"/>
</dbReference>
<reference evidence="2 3" key="1">
    <citation type="journal article" date="2016" name="Nat. Commun.">
        <title>Thousands of microbial genomes shed light on interconnected biogeochemical processes in an aquifer system.</title>
        <authorList>
            <person name="Anantharaman K."/>
            <person name="Brown C.T."/>
            <person name="Hug L.A."/>
            <person name="Sharon I."/>
            <person name="Castelle C.J."/>
            <person name="Probst A.J."/>
            <person name="Thomas B.C."/>
            <person name="Singh A."/>
            <person name="Wilkins M.J."/>
            <person name="Karaoz U."/>
            <person name="Brodie E.L."/>
            <person name="Williams K.H."/>
            <person name="Hubbard S.S."/>
            <person name="Banfield J.F."/>
        </authorList>
    </citation>
    <scope>NUCLEOTIDE SEQUENCE [LARGE SCALE GENOMIC DNA]</scope>
</reference>
<proteinExistence type="predicted"/>
<gene>
    <name evidence="2" type="ORF">A2645_01685</name>
</gene>
<dbReference type="AlphaFoldDB" id="A0A1F6UUY8"/>
<organism evidence="2 3">
    <name type="scientific">Candidatus Nomurabacteria bacterium RIFCSPHIGHO2_01_FULL_39_9</name>
    <dbReference type="NCBI Taxonomy" id="1801735"/>
    <lineage>
        <taxon>Bacteria</taxon>
        <taxon>Candidatus Nomuraibacteriota</taxon>
    </lineage>
</organism>
<dbReference type="Gene3D" id="1.10.101.10">
    <property type="entry name" value="PGBD-like superfamily/PGBD"/>
    <property type="match status" value="1"/>
</dbReference>
<evidence type="ECO:0000313" key="2">
    <source>
        <dbReference type="EMBL" id="OGI61146.1"/>
    </source>
</evidence>
<dbReference type="InterPro" id="IPR036366">
    <property type="entry name" value="PGBDSf"/>
</dbReference>
<evidence type="ECO:0000313" key="3">
    <source>
        <dbReference type="Proteomes" id="UP000182253"/>
    </source>
</evidence>
<name>A0A1F6UUY8_9BACT</name>
<dbReference type="EMBL" id="MFTL01000028">
    <property type="protein sequence ID" value="OGI61146.1"/>
    <property type="molecule type" value="Genomic_DNA"/>
</dbReference>
<dbReference type="Proteomes" id="UP000182253">
    <property type="component" value="Unassembled WGS sequence"/>
</dbReference>
<dbReference type="STRING" id="1801735.A2645_01685"/>
<accession>A0A1F6UUY8</accession>
<protein>
    <recommendedName>
        <fullName evidence="1">Peptidoglycan binding-like domain-containing protein</fullName>
    </recommendedName>
</protein>
<feature type="domain" description="Peptidoglycan binding-like" evidence="1">
    <location>
        <begin position="188"/>
        <end position="239"/>
    </location>
</feature>
<sequence>MFDTRYLIPIYLSIALLAVIFGDTTARAQFYQIDINIPNFTFYNLAILKIGNGSGTVSSTPALINCGIDCVKPFLANSQVTLTAIPDADSEFAGWFGDPDCTDGVVTISTNKICQAGFTLKPTTFEGDGFTTGSFGGSIACGAAKFPMPGNVCGGIIEVVTFLEPLMRRISIIGSSSTLAKSPSARVAAKLLWQLGYVSTDLSYQTKWGTTLTQAVKLFQTAQGLSADGKIGKITKTKLMNIYFEAAQINYELP</sequence>
<comment type="caution">
    <text evidence="2">The sequence shown here is derived from an EMBL/GenBank/DDBJ whole genome shotgun (WGS) entry which is preliminary data.</text>
</comment>
<evidence type="ECO:0000259" key="1">
    <source>
        <dbReference type="Pfam" id="PF01471"/>
    </source>
</evidence>
<dbReference type="Pfam" id="PF01471">
    <property type="entry name" value="PG_binding_1"/>
    <property type="match status" value="1"/>
</dbReference>
<dbReference type="SUPFAM" id="SSF47090">
    <property type="entry name" value="PGBD-like"/>
    <property type="match status" value="1"/>
</dbReference>
<dbReference type="InterPro" id="IPR036365">
    <property type="entry name" value="PGBD-like_sf"/>
</dbReference>